<proteinExistence type="predicted"/>
<name>A0A226GUX0_9FLAO</name>
<protein>
    <submittedName>
        <fullName evidence="1">Uncharacterized protein</fullName>
    </submittedName>
</protein>
<keyword evidence="2" id="KW-1185">Reference proteome</keyword>
<sequence length="64" mass="7360">MSAFFVVEFLKLKHYKYQIMIKVKLKFVIRNSSSKTPKKSGSILIVIQKLINSLMKNDEVLGGE</sequence>
<evidence type="ECO:0000313" key="2">
    <source>
        <dbReference type="Proteomes" id="UP000198345"/>
    </source>
</evidence>
<evidence type="ECO:0000313" key="1">
    <source>
        <dbReference type="EMBL" id="OXA85348.1"/>
    </source>
</evidence>
<accession>A0A226GUX0</accession>
<organism evidence="1 2">
    <name type="scientific">Flavobacterium hercynium</name>
    <dbReference type="NCBI Taxonomy" id="387094"/>
    <lineage>
        <taxon>Bacteria</taxon>
        <taxon>Pseudomonadati</taxon>
        <taxon>Bacteroidota</taxon>
        <taxon>Flavobacteriia</taxon>
        <taxon>Flavobacteriales</taxon>
        <taxon>Flavobacteriaceae</taxon>
        <taxon>Flavobacterium</taxon>
    </lineage>
</organism>
<reference evidence="1 2" key="1">
    <citation type="submission" date="2016-11" db="EMBL/GenBank/DDBJ databases">
        <title>Whole genomes of Flavobacteriaceae.</title>
        <authorList>
            <person name="Stine C."/>
            <person name="Li C."/>
            <person name="Tadesse D."/>
        </authorList>
    </citation>
    <scope>NUCLEOTIDE SEQUENCE [LARGE SCALE GENOMIC DNA]</scope>
    <source>
        <strain evidence="1 2">DSM 18292</strain>
    </source>
</reference>
<comment type="caution">
    <text evidence="1">The sequence shown here is derived from an EMBL/GenBank/DDBJ whole genome shotgun (WGS) entry which is preliminary data.</text>
</comment>
<gene>
    <name evidence="1" type="ORF">B0A66_19780</name>
</gene>
<dbReference type="AlphaFoldDB" id="A0A226GUX0"/>
<dbReference type="EMBL" id="MUGW01000052">
    <property type="protein sequence ID" value="OXA85348.1"/>
    <property type="molecule type" value="Genomic_DNA"/>
</dbReference>
<dbReference type="Proteomes" id="UP000198345">
    <property type="component" value="Unassembled WGS sequence"/>
</dbReference>